<dbReference type="Gene3D" id="1.20.1280.50">
    <property type="match status" value="1"/>
</dbReference>
<dbReference type="SUPFAM" id="SSF141255">
    <property type="entry name" value="YccV-like"/>
    <property type="match status" value="1"/>
</dbReference>
<dbReference type="GO" id="GO:0003677">
    <property type="term" value="F:DNA binding"/>
    <property type="evidence" value="ECO:0007669"/>
    <property type="project" value="InterPro"/>
</dbReference>
<gene>
    <name evidence="2" type="ORF">AB675_8458</name>
</gene>
<dbReference type="RefSeq" id="XP_018004471.1">
    <property type="nucleotide sequence ID" value="XM_018148905.1"/>
</dbReference>
<dbReference type="InterPro" id="IPR011722">
    <property type="entry name" value="Hemimethylated_DNA-bd_dom"/>
</dbReference>
<dbReference type="InterPro" id="IPR036623">
    <property type="entry name" value="Hemimethylated_DNA-bd_sf"/>
</dbReference>
<dbReference type="InterPro" id="IPR036047">
    <property type="entry name" value="F-box-like_dom_sf"/>
</dbReference>
<dbReference type="PANTHER" id="PTHR31350">
    <property type="entry name" value="SI:DKEY-261L7.2"/>
    <property type="match status" value="1"/>
</dbReference>
<dbReference type="VEuPathDB" id="FungiDB:AB675_8458"/>
<dbReference type="STRING" id="1664694.A0A0N0NQZ9"/>
<dbReference type="NCBIfam" id="TIGR02097">
    <property type="entry name" value="yccV"/>
    <property type="match status" value="1"/>
</dbReference>
<feature type="domain" description="F-box" evidence="1">
    <location>
        <begin position="6"/>
        <end position="52"/>
    </location>
</feature>
<dbReference type="Pfam" id="PF12937">
    <property type="entry name" value="F-box-like"/>
    <property type="match status" value="1"/>
</dbReference>
<reference evidence="2 3" key="1">
    <citation type="submission" date="2015-06" db="EMBL/GenBank/DDBJ databases">
        <title>Draft genome of the ant-associated black yeast Phialophora attae CBS 131958.</title>
        <authorList>
            <person name="Moreno L.F."/>
            <person name="Stielow B.J."/>
            <person name="de Hoog S."/>
            <person name="Vicente V.A."/>
            <person name="Weiss V.A."/>
            <person name="de Vries M."/>
            <person name="Cruz L.M."/>
            <person name="Souza E.M."/>
        </authorList>
    </citation>
    <scope>NUCLEOTIDE SEQUENCE [LARGE SCALE GENOMIC DNA]</scope>
    <source>
        <strain evidence="2 3">CBS 131958</strain>
    </source>
</reference>
<dbReference type="PANTHER" id="PTHR31350:SF27">
    <property type="entry name" value="HEMIMETHYLATED DNA-BINDING DOMAIN-CONTAINING PROTEIN"/>
    <property type="match status" value="1"/>
</dbReference>
<dbReference type="SUPFAM" id="SSF81383">
    <property type="entry name" value="F-box domain"/>
    <property type="match status" value="1"/>
</dbReference>
<accession>A0A0N0NQZ9</accession>
<dbReference type="SMART" id="SM00992">
    <property type="entry name" value="YccV-like"/>
    <property type="match status" value="1"/>
</dbReference>
<dbReference type="GeneID" id="28740785"/>
<name>A0A0N0NQZ9_9EURO</name>
<dbReference type="InterPro" id="IPR032698">
    <property type="entry name" value="SirB1_N"/>
</dbReference>
<dbReference type="OrthoDB" id="28868at2759"/>
<dbReference type="Pfam" id="PF13369">
    <property type="entry name" value="Transglut_core2"/>
    <property type="match status" value="1"/>
</dbReference>
<organism evidence="2 3">
    <name type="scientific">Cyphellophora attinorum</name>
    <dbReference type="NCBI Taxonomy" id="1664694"/>
    <lineage>
        <taxon>Eukaryota</taxon>
        <taxon>Fungi</taxon>
        <taxon>Dikarya</taxon>
        <taxon>Ascomycota</taxon>
        <taxon>Pezizomycotina</taxon>
        <taxon>Eurotiomycetes</taxon>
        <taxon>Chaetothyriomycetidae</taxon>
        <taxon>Chaetothyriales</taxon>
        <taxon>Cyphellophoraceae</taxon>
        <taxon>Cyphellophora</taxon>
    </lineage>
</organism>
<dbReference type="InterPro" id="IPR001810">
    <property type="entry name" value="F-box_dom"/>
</dbReference>
<dbReference type="SMART" id="SM00256">
    <property type="entry name" value="FBOX"/>
    <property type="match status" value="1"/>
</dbReference>
<evidence type="ECO:0000313" key="2">
    <source>
        <dbReference type="EMBL" id="KPI44508.1"/>
    </source>
</evidence>
<dbReference type="Gene3D" id="2.30.30.390">
    <property type="entry name" value="Hemimethylated DNA-binding domain"/>
    <property type="match status" value="1"/>
</dbReference>
<proteinExistence type="predicted"/>
<dbReference type="EMBL" id="LFJN01000003">
    <property type="protein sequence ID" value="KPI44508.1"/>
    <property type="molecule type" value="Genomic_DNA"/>
</dbReference>
<dbReference type="PROSITE" id="PS50181">
    <property type="entry name" value="FBOX"/>
    <property type="match status" value="1"/>
</dbReference>
<comment type="caution">
    <text evidence="2">The sequence shown here is derived from an EMBL/GenBank/DDBJ whole genome shotgun (WGS) entry which is preliminary data.</text>
</comment>
<evidence type="ECO:0000259" key="1">
    <source>
        <dbReference type="PROSITE" id="PS50181"/>
    </source>
</evidence>
<dbReference type="Proteomes" id="UP000038010">
    <property type="component" value="Unassembled WGS sequence"/>
</dbReference>
<sequence length="605" mass="68437">MSTETPQGLLSLPDELLRSVFEHVTALELAQLQQTCRRFQRIGADPLLWQDECLRVFRWWDKHHQLESKRNDPSYGDWKQLLATRYTSSRNVQRALSGLMSDETNRLDRIKDVMDLGYDAKDMLFSQWVDAESSEMFLAQKYWSHAVLGSLHRLMACEEWAYLRQAQGDIPNETERSLAALDMFVLGERVEGDVDDIFARLDSYATSVREANPEIDTFTPRQIATTVAAHLLEHNWIGISDNRNYHALDHMFLGIALFSSNRNSVPLISAIIYCYVVRKFGLRASPISYPFHVHALIQPAPTSTTDLDGNPLPTDTPLEPFSPLTHLYMDPFLTADPISGTYLQNQLRFIAPNSTPEQITAYLSPSSARALTIRAAHNVLAAPNHYDGAPLFPIPMHAAAFGAMLALILLPSPAPGAAVHPAQISHYLSIVTQHFAHYFDRDVELFSQHVLPVARGLANATSYGALVQRLRNRDATPQVPKLRSAAGNEVVKFKVGQVFRHRIRGYLAVIYGWDSWCRMDEQWIVANGVDGLGSGRGQPFYNVLVDDETTRYVAQENVILLTREQLEELGKPEDSFPIEIGIWFRRFDREQGVFVSNVRESYPED</sequence>
<evidence type="ECO:0000313" key="3">
    <source>
        <dbReference type="Proteomes" id="UP000038010"/>
    </source>
</evidence>
<dbReference type="Pfam" id="PF08755">
    <property type="entry name" value="YccV-like"/>
    <property type="match status" value="1"/>
</dbReference>
<protein>
    <submittedName>
        <fullName evidence="2">F-box only protein 21</fullName>
    </submittedName>
</protein>
<dbReference type="AlphaFoldDB" id="A0A0N0NQZ9"/>
<keyword evidence="3" id="KW-1185">Reference proteome</keyword>